<sequence>MASNNIRVLLKYLY</sequence>
<evidence type="ECO:0000313" key="1">
    <source>
        <dbReference type="EMBL" id="MBX59402.1"/>
    </source>
</evidence>
<dbReference type="EMBL" id="GGEC01078918">
    <property type="protein sequence ID" value="MBX59402.1"/>
    <property type="molecule type" value="Transcribed_RNA"/>
</dbReference>
<reference evidence="1" key="1">
    <citation type="submission" date="2018-02" db="EMBL/GenBank/DDBJ databases">
        <title>Rhizophora mucronata_Transcriptome.</title>
        <authorList>
            <person name="Meera S.P."/>
            <person name="Sreeshan A."/>
            <person name="Augustine A."/>
        </authorList>
    </citation>
    <scope>NUCLEOTIDE SEQUENCE</scope>
    <source>
        <tissue evidence="1">Leaf</tissue>
    </source>
</reference>
<name>A0A2P2PXC6_RHIMU</name>
<proteinExistence type="predicted"/>
<accession>A0A2P2PXC6</accession>
<protein>
    <submittedName>
        <fullName evidence="1">Uncharacterized protein</fullName>
    </submittedName>
</protein>
<organism evidence="1">
    <name type="scientific">Rhizophora mucronata</name>
    <name type="common">Asiatic mangrove</name>
    <dbReference type="NCBI Taxonomy" id="61149"/>
    <lineage>
        <taxon>Eukaryota</taxon>
        <taxon>Viridiplantae</taxon>
        <taxon>Streptophyta</taxon>
        <taxon>Embryophyta</taxon>
        <taxon>Tracheophyta</taxon>
        <taxon>Spermatophyta</taxon>
        <taxon>Magnoliopsida</taxon>
        <taxon>eudicotyledons</taxon>
        <taxon>Gunneridae</taxon>
        <taxon>Pentapetalae</taxon>
        <taxon>rosids</taxon>
        <taxon>fabids</taxon>
        <taxon>Malpighiales</taxon>
        <taxon>Rhizophoraceae</taxon>
        <taxon>Rhizophora</taxon>
    </lineage>
</organism>